<evidence type="ECO:0000256" key="1">
    <source>
        <dbReference type="ARBA" id="ARBA00022679"/>
    </source>
</evidence>
<feature type="domain" description="N-acetyltransferase" evidence="3">
    <location>
        <begin position="6"/>
        <end position="162"/>
    </location>
</feature>
<evidence type="ECO:0000256" key="2">
    <source>
        <dbReference type="ARBA" id="ARBA00023315"/>
    </source>
</evidence>
<keyword evidence="5" id="KW-1185">Reference proteome</keyword>
<dbReference type="PROSITE" id="PS51186">
    <property type="entry name" value="GNAT"/>
    <property type="match status" value="1"/>
</dbReference>
<protein>
    <submittedName>
        <fullName evidence="4">GNAT family N-acetyltransferase</fullName>
    </submittedName>
</protein>
<gene>
    <name evidence="4" type="ORF">DP115_19555</name>
</gene>
<dbReference type="Proteomes" id="UP000762253">
    <property type="component" value="Unassembled WGS sequence"/>
</dbReference>
<dbReference type="Gene3D" id="3.40.630.30">
    <property type="match status" value="1"/>
</dbReference>
<dbReference type="PANTHER" id="PTHR10545">
    <property type="entry name" value="DIAMINE N-ACETYLTRANSFERASE"/>
    <property type="match status" value="1"/>
</dbReference>
<proteinExistence type="predicted"/>
<dbReference type="EMBL" id="QMEC01000079">
    <property type="protein sequence ID" value="NMF64844.1"/>
    <property type="molecule type" value="Genomic_DNA"/>
</dbReference>
<dbReference type="InterPro" id="IPR051016">
    <property type="entry name" value="Diverse_Substrate_AcTransf"/>
</dbReference>
<evidence type="ECO:0000313" key="5">
    <source>
        <dbReference type="Proteomes" id="UP000762253"/>
    </source>
</evidence>
<dbReference type="InterPro" id="IPR016181">
    <property type="entry name" value="Acyl_CoA_acyltransferase"/>
</dbReference>
<evidence type="ECO:0000259" key="3">
    <source>
        <dbReference type="PROSITE" id="PS51186"/>
    </source>
</evidence>
<evidence type="ECO:0000313" key="4">
    <source>
        <dbReference type="EMBL" id="NMF64844.1"/>
    </source>
</evidence>
<accession>A0ABX1MD45</accession>
<keyword evidence="2" id="KW-0012">Acyltransferase</keyword>
<dbReference type="PANTHER" id="PTHR10545:SF29">
    <property type="entry name" value="GH14572P-RELATED"/>
    <property type="match status" value="1"/>
</dbReference>
<dbReference type="InterPro" id="IPR000182">
    <property type="entry name" value="GNAT_dom"/>
</dbReference>
<dbReference type="SUPFAM" id="SSF55729">
    <property type="entry name" value="Acyl-CoA N-acyltransferases (Nat)"/>
    <property type="match status" value="1"/>
</dbReference>
<comment type="caution">
    <text evidence="4">The sequence shown here is derived from an EMBL/GenBank/DDBJ whole genome shotgun (WGS) entry which is preliminary data.</text>
</comment>
<dbReference type="Pfam" id="PF00583">
    <property type="entry name" value="Acetyltransf_1"/>
    <property type="match status" value="1"/>
</dbReference>
<keyword evidence="1" id="KW-0808">Transferase</keyword>
<name>A0ABX1MD45_9CYAN</name>
<dbReference type="RefSeq" id="WP_169266429.1">
    <property type="nucleotide sequence ID" value="NZ_QMEC01000079.1"/>
</dbReference>
<reference evidence="4 5" key="1">
    <citation type="submission" date="2018-06" db="EMBL/GenBank/DDBJ databases">
        <title>Comparative genomics of Brasilonema spp. strains.</title>
        <authorList>
            <person name="Alvarenga D.O."/>
            <person name="Fiore M.F."/>
            <person name="Varani A.M."/>
        </authorList>
    </citation>
    <scope>NUCLEOTIDE SEQUENCE [LARGE SCALE GENOMIC DNA]</scope>
    <source>
        <strain evidence="4 5">UFV-OR1</strain>
    </source>
</reference>
<dbReference type="CDD" id="cd04301">
    <property type="entry name" value="NAT_SF"/>
    <property type="match status" value="1"/>
</dbReference>
<sequence length="162" mass="18479">MHNQQFLIRDANVSDISTIMELLKLKAKFDGCPDFLKATPQKLEETLFSEKPLAFVLLAELDKNPIGFASYHQIYSTFLAQPGIWLDDLYIKAEYRNRGIGEALIKRLCEMTQKIGGARIDWTVAVNNAPAIQFYQKMGAQIIQRVRLCRLDRKAISQRTSA</sequence>
<organism evidence="4 5">
    <name type="scientific">Brasilonema octagenarum UFV-OR1</name>
    <dbReference type="NCBI Taxonomy" id="417115"/>
    <lineage>
        <taxon>Bacteria</taxon>
        <taxon>Bacillati</taxon>
        <taxon>Cyanobacteriota</taxon>
        <taxon>Cyanophyceae</taxon>
        <taxon>Nostocales</taxon>
        <taxon>Scytonemataceae</taxon>
        <taxon>Brasilonema</taxon>
        <taxon>Octagenarum group</taxon>
    </lineage>
</organism>